<evidence type="ECO:0000313" key="2">
    <source>
        <dbReference type="Proteomes" id="UP001328107"/>
    </source>
</evidence>
<comment type="caution">
    <text evidence="1">The sequence shown here is derived from an EMBL/GenBank/DDBJ whole genome shotgun (WGS) entry which is preliminary data.</text>
</comment>
<organism evidence="1 2">
    <name type="scientific">Pristionchus mayeri</name>
    <dbReference type="NCBI Taxonomy" id="1317129"/>
    <lineage>
        <taxon>Eukaryota</taxon>
        <taxon>Metazoa</taxon>
        <taxon>Ecdysozoa</taxon>
        <taxon>Nematoda</taxon>
        <taxon>Chromadorea</taxon>
        <taxon>Rhabditida</taxon>
        <taxon>Rhabditina</taxon>
        <taxon>Diplogasteromorpha</taxon>
        <taxon>Diplogasteroidea</taxon>
        <taxon>Neodiplogasteridae</taxon>
        <taxon>Pristionchus</taxon>
    </lineage>
</organism>
<feature type="non-terminal residue" evidence="1">
    <location>
        <position position="140"/>
    </location>
</feature>
<name>A0AAN4ZMF9_9BILA</name>
<accession>A0AAN4ZMF9</accession>
<keyword evidence="2" id="KW-1185">Reference proteome</keyword>
<dbReference type="PANTHER" id="PTHR37433:SF5">
    <property type="entry name" value="DUF753 DOMAIN-CONTAINING PROTEIN-RELATED"/>
    <property type="match status" value="1"/>
</dbReference>
<sequence>MNSCLHIRYNITDSKDVNTRFQPNCNEKIPMYNFTKRGKGMCFLKTTETATTTCWGDYCFWDWQDFRGCVDAAGANGNFQLRLGESSLDNLYFVICKGNYCNSDYQYPNGTIVGPSAARRFTPTNLQSSISMASLILLIL</sequence>
<reference evidence="2" key="1">
    <citation type="submission" date="2022-10" db="EMBL/GenBank/DDBJ databases">
        <title>Genome assembly of Pristionchus species.</title>
        <authorList>
            <person name="Yoshida K."/>
            <person name="Sommer R.J."/>
        </authorList>
    </citation>
    <scope>NUCLEOTIDE SEQUENCE [LARGE SCALE GENOMIC DNA]</scope>
    <source>
        <strain evidence="2">RS5460</strain>
    </source>
</reference>
<gene>
    <name evidence="1" type="ORF">PMAYCL1PPCAC_11142</name>
</gene>
<evidence type="ECO:0000313" key="1">
    <source>
        <dbReference type="EMBL" id="GMR40947.1"/>
    </source>
</evidence>
<dbReference type="Proteomes" id="UP001328107">
    <property type="component" value="Unassembled WGS sequence"/>
</dbReference>
<protein>
    <submittedName>
        <fullName evidence="1">Uncharacterized protein</fullName>
    </submittedName>
</protein>
<proteinExistence type="predicted"/>
<dbReference type="EMBL" id="BTRK01000003">
    <property type="protein sequence ID" value="GMR40947.1"/>
    <property type="molecule type" value="Genomic_DNA"/>
</dbReference>
<dbReference type="AlphaFoldDB" id="A0AAN4ZMF9"/>
<dbReference type="PANTHER" id="PTHR37433">
    <property type="entry name" value="PROTEIN CBG25136-RELATED"/>
    <property type="match status" value="1"/>
</dbReference>